<feature type="signal peptide" evidence="1">
    <location>
        <begin position="1"/>
        <end position="26"/>
    </location>
</feature>
<protein>
    <recommendedName>
        <fullName evidence="3">SMP-30/Gluconolactonase/LRE-like region domain-containing protein</fullName>
    </recommendedName>
</protein>
<dbReference type="SUPFAM" id="SSF51004">
    <property type="entry name" value="C-terminal (heme d1) domain of cytochrome cd1-nitrite reductase"/>
    <property type="match status" value="1"/>
</dbReference>
<evidence type="ECO:0008006" key="3">
    <source>
        <dbReference type="Google" id="ProtNLM"/>
    </source>
</evidence>
<accession>A0A7S1THC1</accession>
<dbReference type="Gene3D" id="2.130.10.10">
    <property type="entry name" value="YVTN repeat-like/Quinoprotein amine dehydrogenase"/>
    <property type="match status" value="2"/>
</dbReference>
<keyword evidence="1" id="KW-0732">Signal</keyword>
<dbReference type="InterPro" id="IPR015943">
    <property type="entry name" value="WD40/YVTN_repeat-like_dom_sf"/>
</dbReference>
<evidence type="ECO:0000313" key="2">
    <source>
        <dbReference type="EMBL" id="CAD9236691.1"/>
    </source>
</evidence>
<dbReference type="EMBL" id="HBGH01015824">
    <property type="protein sequence ID" value="CAD9236691.1"/>
    <property type="molecule type" value="Transcribed_RNA"/>
</dbReference>
<sequence length="349" mass="37910">MENYDDMKGMHGLAIFLVVHLASVLASSSLQGTLVIANRGSGTLSVVDPITLANITEVTLPDHGMPMYVNSVPATGEVWVGDRNNSRMVIYKIDGTELVYDGYVPVEAGVFHSITTQVPKTRNPAVWVTCDTAKVTVVIDVLSRGRICTIPTPKRIRNSYGFPHDVTSNGRFGYVTYLNSSLNKGFVLAYDLQYRCHARAKYATAVDPHVGIWGRSRLVVAAQGGVVSVLQPGILTLRNRNRQPSPHGVTITRDGKLAYVTNIMNGGMMAVVVYQLPSGRLLECPMVMTSIGGPHNVDTSLDERRLFITHSMPSVNTAFEIGDDGCVEPNSEVQFFSGSVPFGLDVILP</sequence>
<reference evidence="2" key="1">
    <citation type="submission" date="2021-01" db="EMBL/GenBank/DDBJ databases">
        <authorList>
            <person name="Corre E."/>
            <person name="Pelletier E."/>
            <person name="Niang G."/>
            <person name="Scheremetjew M."/>
            <person name="Finn R."/>
            <person name="Kale V."/>
            <person name="Holt S."/>
            <person name="Cochrane G."/>
            <person name="Meng A."/>
            <person name="Brown T."/>
            <person name="Cohen L."/>
        </authorList>
    </citation>
    <scope>NUCLEOTIDE SEQUENCE</scope>
    <source>
        <strain evidence="2">SAG 36.94</strain>
    </source>
</reference>
<evidence type="ECO:0000256" key="1">
    <source>
        <dbReference type="SAM" id="SignalP"/>
    </source>
</evidence>
<name>A0A7S1THC1_9RHOD</name>
<dbReference type="InterPro" id="IPR011048">
    <property type="entry name" value="Haem_d1_sf"/>
</dbReference>
<gene>
    <name evidence="2" type="ORF">CCAE0312_LOCUS8788</name>
</gene>
<feature type="chain" id="PRO_5031259416" description="SMP-30/Gluconolactonase/LRE-like region domain-containing protein" evidence="1">
    <location>
        <begin position="27"/>
        <end position="349"/>
    </location>
</feature>
<organism evidence="2">
    <name type="scientific">Compsopogon caeruleus</name>
    <dbReference type="NCBI Taxonomy" id="31354"/>
    <lineage>
        <taxon>Eukaryota</taxon>
        <taxon>Rhodophyta</taxon>
        <taxon>Compsopogonophyceae</taxon>
        <taxon>Compsopogonales</taxon>
        <taxon>Compsopogonaceae</taxon>
        <taxon>Compsopogon</taxon>
    </lineage>
</organism>
<dbReference type="AlphaFoldDB" id="A0A7S1THC1"/>
<proteinExistence type="predicted"/>